<sequence>MARDSGTLTCPFTDSIQKKLGEFQNTRKEIEDNSKN</sequence>
<gene>
    <name evidence="1" type="ORF">RAG0_05615</name>
</gene>
<accession>A0A1E1KDX6</accession>
<protein>
    <submittedName>
        <fullName evidence="1">Uncharacterized protein</fullName>
    </submittedName>
</protein>
<name>A0A1E1KDX6_9HELO</name>
<organism evidence="1 2">
    <name type="scientific">Rhynchosporium agropyri</name>
    <dbReference type="NCBI Taxonomy" id="914238"/>
    <lineage>
        <taxon>Eukaryota</taxon>
        <taxon>Fungi</taxon>
        <taxon>Dikarya</taxon>
        <taxon>Ascomycota</taxon>
        <taxon>Pezizomycotina</taxon>
        <taxon>Leotiomycetes</taxon>
        <taxon>Helotiales</taxon>
        <taxon>Ploettnerulaceae</taxon>
        <taxon>Rhynchosporium</taxon>
    </lineage>
</organism>
<evidence type="ECO:0000313" key="2">
    <source>
        <dbReference type="Proteomes" id="UP000178912"/>
    </source>
</evidence>
<evidence type="ECO:0000313" key="1">
    <source>
        <dbReference type="EMBL" id="CZS96219.1"/>
    </source>
</evidence>
<dbReference type="Proteomes" id="UP000178912">
    <property type="component" value="Unassembled WGS sequence"/>
</dbReference>
<dbReference type="AlphaFoldDB" id="A0A1E1KDX6"/>
<keyword evidence="2" id="KW-1185">Reference proteome</keyword>
<proteinExistence type="predicted"/>
<reference evidence="2" key="1">
    <citation type="submission" date="2016-03" db="EMBL/GenBank/DDBJ databases">
        <authorList>
            <person name="Guldener U."/>
        </authorList>
    </citation>
    <scope>NUCLEOTIDE SEQUENCE [LARGE SCALE GENOMIC DNA]</scope>
    <source>
        <strain evidence="2">04CH-RAC-A.6.1</strain>
    </source>
</reference>
<dbReference type="EMBL" id="FJUX01000026">
    <property type="protein sequence ID" value="CZS96219.1"/>
    <property type="molecule type" value="Genomic_DNA"/>
</dbReference>